<organism evidence="2 3">
    <name type="scientific">Parelaphostrongylus tenuis</name>
    <name type="common">Meningeal worm</name>
    <dbReference type="NCBI Taxonomy" id="148309"/>
    <lineage>
        <taxon>Eukaryota</taxon>
        <taxon>Metazoa</taxon>
        <taxon>Ecdysozoa</taxon>
        <taxon>Nematoda</taxon>
        <taxon>Chromadorea</taxon>
        <taxon>Rhabditida</taxon>
        <taxon>Rhabditina</taxon>
        <taxon>Rhabditomorpha</taxon>
        <taxon>Strongyloidea</taxon>
        <taxon>Metastrongylidae</taxon>
        <taxon>Parelaphostrongylus</taxon>
    </lineage>
</organism>
<accession>A0AAD5LZT0</accession>
<dbReference type="EMBL" id="JAHQIW010000706">
    <property type="protein sequence ID" value="KAJ1349637.1"/>
    <property type="molecule type" value="Genomic_DNA"/>
</dbReference>
<evidence type="ECO:0000313" key="2">
    <source>
        <dbReference type="EMBL" id="KAJ1349637.1"/>
    </source>
</evidence>
<name>A0AAD5LZT0_PARTN</name>
<keyword evidence="3" id="KW-1185">Reference proteome</keyword>
<comment type="caution">
    <text evidence="2">The sequence shown here is derived from an EMBL/GenBank/DDBJ whole genome shotgun (WGS) entry which is preliminary data.</text>
</comment>
<proteinExistence type="predicted"/>
<dbReference type="Proteomes" id="UP001196413">
    <property type="component" value="Unassembled WGS sequence"/>
</dbReference>
<sequence length="195" mass="22109">MFLNRLRNGNPNNAYNYKIGEGDKMATAQVNLDASGGGCATGGLVRSMDWRYAGHGTTTIVEHLQLVRAAVRELHMNCGARKKENTKIGEEHITTDEEMDNERLRKRRRRGDRMERMNHHAKSRTSSPMTLNRAPLKTPRQVTIGPHHKHHHFATIGRSSVMTSSTRTPIDAESCNDGFNRERASVSRWHPAKRM</sequence>
<feature type="region of interest" description="Disordered" evidence="1">
    <location>
        <begin position="96"/>
        <end position="133"/>
    </location>
</feature>
<dbReference type="AlphaFoldDB" id="A0AAD5LZT0"/>
<gene>
    <name evidence="2" type="ORF">KIN20_005233</name>
</gene>
<evidence type="ECO:0000256" key="1">
    <source>
        <dbReference type="SAM" id="MobiDB-lite"/>
    </source>
</evidence>
<evidence type="ECO:0000313" key="3">
    <source>
        <dbReference type="Proteomes" id="UP001196413"/>
    </source>
</evidence>
<protein>
    <submittedName>
        <fullName evidence="2">Uncharacterized protein</fullName>
    </submittedName>
</protein>
<reference evidence="2" key="1">
    <citation type="submission" date="2021-06" db="EMBL/GenBank/DDBJ databases">
        <title>Parelaphostrongylus tenuis whole genome reference sequence.</title>
        <authorList>
            <person name="Garwood T.J."/>
            <person name="Larsen P.A."/>
            <person name="Fountain-Jones N.M."/>
            <person name="Garbe J.R."/>
            <person name="Macchietto M.G."/>
            <person name="Kania S.A."/>
            <person name="Gerhold R.W."/>
            <person name="Richards J.E."/>
            <person name="Wolf T.M."/>
        </authorList>
    </citation>
    <scope>NUCLEOTIDE SEQUENCE</scope>
    <source>
        <strain evidence="2">MNPRO001-30</strain>
        <tissue evidence="2">Meninges</tissue>
    </source>
</reference>